<evidence type="ECO:0000313" key="2">
    <source>
        <dbReference type="EMBL" id="MFC4766697.1"/>
    </source>
</evidence>
<gene>
    <name evidence="2" type="ORF">ACFO8Q_04815</name>
</gene>
<organism evidence="2 3">
    <name type="scientific">Effusibacillus consociatus</name>
    <dbReference type="NCBI Taxonomy" id="1117041"/>
    <lineage>
        <taxon>Bacteria</taxon>
        <taxon>Bacillati</taxon>
        <taxon>Bacillota</taxon>
        <taxon>Bacilli</taxon>
        <taxon>Bacillales</taxon>
        <taxon>Alicyclobacillaceae</taxon>
        <taxon>Effusibacillus</taxon>
    </lineage>
</organism>
<keyword evidence="3" id="KW-1185">Reference proteome</keyword>
<dbReference type="Proteomes" id="UP001596002">
    <property type="component" value="Unassembled WGS sequence"/>
</dbReference>
<keyword evidence="2" id="KW-0808">Transferase</keyword>
<dbReference type="Pfam" id="PF00583">
    <property type="entry name" value="Acetyltransf_1"/>
    <property type="match status" value="1"/>
</dbReference>
<accession>A0ABV9Q0E7</accession>
<evidence type="ECO:0000313" key="3">
    <source>
        <dbReference type="Proteomes" id="UP001596002"/>
    </source>
</evidence>
<dbReference type="GO" id="GO:0016746">
    <property type="term" value="F:acyltransferase activity"/>
    <property type="evidence" value="ECO:0007669"/>
    <property type="project" value="UniProtKB-KW"/>
</dbReference>
<dbReference type="PROSITE" id="PS51186">
    <property type="entry name" value="GNAT"/>
    <property type="match status" value="1"/>
</dbReference>
<dbReference type="InterPro" id="IPR016181">
    <property type="entry name" value="Acyl_CoA_acyltransferase"/>
</dbReference>
<protein>
    <submittedName>
        <fullName evidence="2">GNAT family N-acetyltransferase</fullName>
        <ecNumber evidence="2">2.3.-.-</ecNumber>
    </submittedName>
</protein>
<sequence length="167" mass="19150">MGKVRPLSYRSYQSTDDRFIIDAALLTMKKIFEESTGCSLTEDVIREQLNANETTRIIEQNGKPIGYYGYTVYPSRKMYWSALILIPTAQHRGLGNQVVRQVEKEALAKGVRVIEGHVQTANKRALSFWIKNGFQTVGSPFQGMIEIRKKLQRINEARDVKKPVCRR</sequence>
<evidence type="ECO:0000259" key="1">
    <source>
        <dbReference type="PROSITE" id="PS51186"/>
    </source>
</evidence>
<dbReference type="RefSeq" id="WP_380024591.1">
    <property type="nucleotide sequence ID" value="NZ_JBHSHC010000028.1"/>
</dbReference>
<dbReference type="InterPro" id="IPR000182">
    <property type="entry name" value="GNAT_dom"/>
</dbReference>
<feature type="domain" description="N-acetyltransferase" evidence="1">
    <location>
        <begin position="7"/>
        <end position="152"/>
    </location>
</feature>
<reference evidence="3" key="1">
    <citation type="journal article" date="2019" name="Int. J. Syst. Evol. Microbiol.">
        <title>The Global Catalogue of Microorganisms (GCM) 10K type strain sequencing project: providing services to taxonomists for standard genome sequencing and annotation.</title>
        <authorList>
            <consortium name="The Broad Institute Genomics Platform"/>
            <consortium name="The Broad Institute Genome Sequencing Center for Infectious Disease"/>
            <person name="Wu L."/>
            <person name="Ma J."/>
        </authorList>
    </citation>
    <scope>NUCLEOTIDE SEQUENCE [LARGE SCALE GENOMIC DNA]</scope>
    <source>
        <strain evidence="3">WYCCWR 12678</strain>
    </source>
</reference>
<dbReference type="SUPFAM" id="SSF55729">
    <property type="entry name" value="Acyl-CoA N-acyltransferases (Nat)"/>
    <property type="match status" value="1"/>
</dbReference>
<keyword evidence="2" id="KW-0012">Acyltransferase</keyword>
<dbReference type="EMBL" id="JBHSHC010000028">
    <property type="protein sequence ID" value="MFC4766697.1"/>
    <property type="molecule type" value="Genomic_DNA"/>
</dbReference>
<comment type="caution">
    <text evidence="2">The sequence shown here is derived from an EMBL/GenBank/DDBJ whole genome shotgun (WGS) entry which is preliminary data.</text>
</comment>
<name>A0ABV9Q0E7_9BACL</name>
<proteinExistence type="predicted"/>
<dbReference type="EC" id="2.3.-.-" evidence="2"/>
<dbReference type="Gene3D" id="3.40.630.30">
    <property type="match status" value="1"/>
</dbReference>